<organism evidence="1 2">
    <name type="scientific">SAR324 cluster bacterium</name>
    <dbReference type="NCBI Taxonomy" id="2024889"/>
    <lineage>
        <taxon>Bacteria</taxon>
        <taxon>Deltaproteobacteria</taxon>
        <taxon>SAR324 cluster</taxon>
    </lineage>
</organism>
<gene>
    <name evidence="1" type="ORF">DSY96_06225</name>
</gene>
<evidence type="ECO:0000313" key="2">
    <source>
        <dbReference type="Proteomes" id="UP000287917"/>
    </source>
</evidence>
<sequence>ALNWYRSGATVRKQGNTDLDYLIAKETATCFSNCDSETIALLAKNRQATNQYGSAGSLGGTERMRSYVGGRFSGAQVESRGAEFRWNLSDEKTAFDWYFIKDIRTGFQVAFFYEEGTVADKTSDLWNEKRTSAGIGTRLVTGSGFVYRLDFATGKEGGSTIVIFDYPWGTFGQ</sequence>
<reference evidence="1 2" key="1">
    <citation type="submission" date="2018-06" db="EMBL/GenBank/DDBJ databases">
        <title>Combined omics and stable isotope probing to characterize newly discovered Mariana Back-Arc vent microbial communities.</title>
        <authorList>
            <person name="Trembath-Reichert E."/>
            <person name="Huber J.A."/>
        </authorList>
    </citation>
    <scope>NUCLEOTIDE SEQUENCE [LARGE SCALE GENOMIC DNA]</scope>
    <source>
        <strain evidence="1">MAG 58</strain>
    </source>
</reference>
<evidence type="ECO:0000313" key="1">
    <source>
        <dbReference type="EMBL" id="RTZ84475.1"/>
    </source>
</evidence>
<dbReference type="EMBL" id="QNZK01000219">
    <property type="protein sequence ID" value="RTZ84475.1"/>
    <property type="molecule type" value="Genomic_DNA"/>
</dbReference>
<dbReference type="AlphaFoldDB" id="A0A432GM53"/>
<evidence type="ECO:0008006" key="3">
    <source>
        <dbReference type="Google" id="ProtNLM"/>
    </source>
</evidence>
<dbReference type="Proteomes" id="UP000287917">
    <property type="component" value="Unassembled WGS sequence"/>
</dbReference>
<protein>
    <recommendedName>
        <fullName evidence="3">Bacterial surface antigen (D15) domain-containing protein</fullName>
    </recommendedName>
</protein>
<proteinExistence type="predicted"/>
<feature type="non-terminal residue" evidence="1">
    <location>
        <position position="1"/>
    </location>
</feature>
<accession>A0A432GM53</accession>
<comment type="caution">
    <text evidence="1">The sequence shown here is derived from an EMBL/GenBank/DDBJ whole genome shotgun (WGS) entry which is preliminary data.</text>
</comment>
<name>A0A432GM53_9DELT</name>